<feature type="domain" description="Sm" evidence="2">
    <location>
        <begin position="146"/>
        <end position="230"/>
    </location>
</feature>
<dbReference type="InterPro" id="IPR047575">
    <property type="entry name" value="Sm"/>
</dbReference>
<feature type="compositionally biased region" description="Basic and acidic residues" evidence="1">
    <location>
        <begin position="500"/>
        <end position="509"/>
    </location>
</feature>
<dbReference type="GeneID" id="28939186"/>
<feature type="region of interest" description="Disordered" evidence="1">
    <location>
        <begin position="385"/>
        <end position="428"/>
    </location>
</feature>
<dbReference type="GO" id="GO:0010494">
    <property type="term" value="C:cytoplasmic stress granule"/>
    <property type="evidence" value="ECO:0007669"/>
    <property type="project" value="TreeGrafter"/>
</dbReference>
<dbReference type="InterPro" id="IPR045117">
    <property type="entry name" value="ATXN2-like"/>
</dbReference>
<protein>
    <recommendedName>
        <fullName evidence="2">Sm domain-containing protein</fullName>
    </recommendedName>
</protein>
<dbReference type="InterPro" id="IPR025852">
    <property type="entry name" value="SM_dom_ATX"/>
</dbReference>
<feature type="compositionally biased region" description="Polar residues" evidence="1">
    <location>
        <begin position="520"/>
        <end position="544"/>
    </location>
</feature>
<evidence type="ECO:0000313" key="4">
    <source>
        <dbReference type="Proteomes" id="UP000053447"/>
    </source>
</evidence>
<gene>
    <name evidence="3" type="ORF">T551_00667</name>
</gene>
<feature type="region of interest" description="Disordered" evidence="1">
    <location>
        <begin position="25"/>
        <end position="66"/>
    </location>
</feature>
<dbReference type="Pfam" id="PF14438">
    <property type="entry name" value="SM-ATX"/>
    <property type="match status" value="1"/>
</dbReference>
<dbReference type="SMART" id="SM01272">
    <property type="entry name" value="LsmAD"/>
    <property type="match status" value="1"/>
</dbReference>
<feature type="compositionally biased region" description="Basic and acidic residues" evidence="1">
    <location>
        <begin position="414"/>
        <end position="425"/>
    </location>
</feature>
<accession>A0A0W4ZUC7</accession>
<evidence type="ECO:0000256" key="1">
    <source>
        <dbReference type="SAM" id="MobiDB-lite"/>
    </source>
</evidence>
<dbReference type="OrthoDB" id="2275718at2759"/>
<evidence type="ECO:0000313" key="3">
    <source>
        <dbReference type="EMBL" id="KTW31985.1"/>
    </source>
</evidence>
<dbReference type="PANTHER" id="PTHR12854">
    <property type="entry name" value="ATAXIN 2-RELATED"/>
    <property type="match status" value="1"/>
</dbReference>
<dbReference type="InterPro" id="IPR009604">
    <property type="entry name" value="LsmAD_domain"/>
</dbReference>
<dbReference type="GO" id="GO:0034063">
    <property type="term" value="P:stress granule assembly"/>
    <property type="evidence" value="ECO:0007669"/>
    <property type="project" value="TreeGrafter"/>
</dbReference>
<dbReference type="Pfam" id="PF06741">
    <property type="entry name" value="LsmAD"/>
    <property type="match status" value="1"/>
</dbReference>
<dbReference type="PROSITE" id="PS52002">
    <property type="entry name" value="SM"/>
    <property type="match status" value="1"/>
</dbReference>
<dbReference type="PANTHER" id="PTHR12854:SF7">
    <property type="entry name" value="ATAXIN-2 HOMOLOG"/>
    <property type="match status" value="1"/>
</dbReference>
<dbReference type="STRING" id="1408657.A0A0W4ZUC7"/>
<feature type="compositionally biased region" description="Polar residues" evidence="1">
    <location>
        <begin position="385"/>
        <end position="409"/>
    </location>
</feature>
<name>A0A0W4ZUC7_PNEJ7</name>
<dbReference type="GO" id="GO:0003729">
    <property type="term" value="F:mRNA binding"/>
    <property type="evidence" value="ECO:0007669"/>
    <property type="project" value="TreeGrafter"/>
</dbReference>
<comment type="caution">
    <text evidence="3">The sequence shown here is derived from an EMBL/GenBank/DDBJ whole genome shotgun (WGS) entry which is preliminary data.</text>
</comment>
<sequence length="842" mass="95569">MATLWHGNSCPTNTIRNMHSESLDAAAKNQPSFSPGVCKKREKEEQSASLRPELSPDKNPEGIFGGRAFKKREKQRLLQKRVCIQYAYNTHIIRIQYAYTMSNKQKKRTESIPKMVSMTHRKWPHAPMRVSPKIEFDSAAKHMHDRMLYLFINIVGRIISVSLKNGVRYKGILGSVNTESDMGLVLKMAVLVDSVQLDSLNQSNVPQHRIIDELIILPRDLMQIQVERVNFSDTVHQEQRFQTDSEISGKFEFKERELHKWVPSSNDTAGFGPLEDPTQVSSSAEVWDQFAANEMLFGVKSEFDEDFYTTKVDKSHPSYKKREAEATRIAKEIHQSSTNNIHVAEERGFIQTDISEEAMYSGVFRPSSENESSENAKEANIASIASGNHTSVHSQTINAETDAPKQSPTVVHKHSTDKEKKEPHDSTVISNVSRTPKIETELMGTFKQFVSGERERLQARKQALIKKEKDVKLQELLKFSQNFKLNTPVPSDLMPILAKDKTKHDEPSKSVRKSPGLSKSVPSQSVESTQHVQMTSNISQQNSDSLHRTQNAEKNPQKLNIKLNVKASIFKPNSTTNSYTQYPQNPQKIEALPLDTSTFQLPQPVKATGPQDFFNNKKPESIERESILEKFNPFKRYRLEHPDNKHSSEKPYSFLPTWPCGEKSYKEMLHTLLQSTNLLRPGQILCDSNEDYRIPYIDPNSLNFVTVPYGPMPFYVPQQQDAVYGGLYNAYRNYTSNQMIQPAYSTPGHLVKLLYMTPHVMQNMAYHPQHGIYMPPQLMNPQNYNSQTGQAAFGYPGPRNAPMMLQFHPGVQGQVGLQQAVMMAVPTGINKTMQGNVYGYTG</sequence>
<dbReference type="AlphaFoldDB" id="A0A0W4ZUC7"/>
<dbReference type="RefSeq" id="XP_018230677.1">
    <property type="nucleotide sequence ID" value="XM_018372931.1"/>
</dbReference>
<dbReference type="eggNOG" id="KOG2375">
    <property type="taxonomic scope" value="Eukaryota"/>
</dbReference>
<keyword evidence="4" id="KW-1185">Reference proteome</keyword>
<proteinExistence type="predicted"/>
<dbReference type="VEuPathDB" id="FungiDB:T551_00667"/>
<dbReference type="Proteomes" id="UP000053447">
    <property type="component" value="Unassembled WGS sequence"/>
</dbReference>
<reference evidence="4" key="1">
    <citation type="journal article" date="2016" name="Nat. Commun.">
        <title>Genome analysis of three Pneumocystis species reveals adaptation mechanisms to life exclusively in mammalian hosts.</title>
        <authorList>
            <person name="Ma L."/>
            <person name="Chen Z."/>
            <person name="Huang D.W."/>
            <person name="Kutty G."/>
            <person name="Ishihara M."/>
            <person name="Wang H."/>
            <person name="Abouelleil A."/>
            <person name="Bishop L."/>
            <person name="Davey E."/>
            <person name="Deng R."/>
            <person name="Deng X."/>
            <person name="Fan L."/>
            <person name="Fantoni G."/>
            <person name="Fitzgerald M."/>
            <person name="Gogineni E."/>
            <person name="Goldberg J.M."/>
            <person name="Handley G."/>
            <person name="Hu X."/>
            <person name="Huber C."/>
            <person name="Jiao X."/>
            <person name="Jones K."/>
            <person name="Levin J.Z."/>
            <person name="Liu Y."/>
            <person name="Macdonald P."/>
            <person name="Melnikov A."/>
            <person name="Raley C."/>
            <person name="Sassi M."/>
            <person name="Sherman B.T."/>
            <person name="Song X."/>
            <person name="Sykes S."/>
            <person name="Tran B."/>
            <person name="Walsh L."/>
            <person name="Xia Y."/>
            <person name="Yang J."/>
            <person name="Young S."/>
            <person name="Zeng Q."/>
            <person name="Zheng X."/>
            <person name="Stephens R."/>
            <person name="Nusbaum C."/>
            <person name="Birren B.W."/>
            <person name="Azadi P."/>
            <person name="Lempicki R.A."/>
            <person name="Cuomo C.A."/>
            <person name="Kovacs J.A."/>
        </authorList>
    </citation>
    <scope>NUCLEOTIDE SEQUENCE [LARGE SCALE GENOMIC DNA]</scope>
    <source>
        <strain evidence="4">RU7</strain>
    </source>
</reference>
<dbReference type="EMBL" id="LFWA01000003">
    <property type="protein sequence ID" value="KTW31985.1"/>
    <property type="molecule type" value="Genomic_DNA"/>
</dbReference>
<evidence type="ECO:0000259" key="2">
    <source>
        <dbReference type="PROSITE" id="PS52002"/>
    </source>
</evidence>
<feature type="region of interest" description="Disordered" evidence="1">
    <location>
        <begin position="500"/>
        <end position="560"/>
    </location>
</feature>
<organism evidence="3 4">
    <name type="scientific">Pneumocystis jirovecii (strain RU7)</name>
    <name type="common">Human pneumocystis pneumonia agent</name>
    <dbReference type="NCBI Taxonomy" id="1408657"/>
    <lineage>
        <taxon>Eukaryota</taxon>
        <taxon>Fungi</taxon>
        <taxon>Dikarya</taxon>
        <taxon>Ascomycota</taxon>
        <taxon>Taphrinomycotina</taxon>
        <taxon>Pneumocystomycetes</taxon>
        <taxon>Pneumocystaceae</taxon>
        <taxon>Pneumocystis</taxon>
    </lineage>
</organism>